<evidence type="ECO:0000256" key="1">
    <source>
        <dbReference type="ARBA" id="ARBA00022603"/>
    </source>
</evidence>
<accession>A0A815DH22</accession>
<protein>
    <submittedName>
        <fullName evidence="3">Uncharacterized protein</fullName>
    </submittedName>
</protein>
<keyword evidence="2" id="KW-0808">Transferase</keyword>
<keyword evidence="1" id="KW-0489">Methyltransferase</keyword>
<dbReference type="PANTHER" id="PTHR13370:SF3">
    <property type="entry name" value="TRNA (GUANINE(10)-N2)-METHYLTRANSFERASE HOMOLOG"/>
    <property type="match status" value="1"/>
</dbReference>
<dbReference type="AlphaFoldDB" id="A0A815DH22"/>
<dbReference type="GO" id="GO:0032259">
    <property type="term" value="P:methylation"/>
    <property type="evidence" value="ECO:0007669"/>
    <property type="project" value="UniProtKB-KW"/>
</dbReference>
<gene>
    <name evidence="3" type="ORF">JYZ213_LOCUS32162</name>
</gene>
<dbReference type="EMBL" id="CAJNOG010000565">
    <property type="protein sequence ID" value="CAF1298215.1"/>
    <property type="molecule type" value="Genomic_DNA"/>
</dbReference>
<reference evidence="3" key="1">
    <citation type="submission" date="2021-02" db="EMBL/GenBank/DDBJ databases">
        <authorList>
            <person name="Nowell W R."/>
        </authorList>
    </citation>
    <scope>NUCLEOTIDE SEQUENCE</scope>
</reference>
<evidence type="ECO:0000313" key="4">
    <source>
        <dbReference type="Proteomes" id="UP000663845"/>
    </source>
</evidence>
<name>A0A815DH22_9BILA</name>
<evidence type="ECO:0000313" key="3">
    <source>
        <dbReference type="EMBL" id="CAF1298215.1"/>
    </source>
</evidence>
<dbReference type="Proteomes" id="UP000663845">
    <property type="component" value="Unassembled WGS sequence"/>
</dbReference>
<dbReference type="PANTHER" id="PTHR13370">
    <property type="entry name" value="RNA METHYLASE-RELATED"/>
    <property type="match status" value="1"/>
</dbReference>
<organism evidence="3 4">
    <name type="scientific">Adineta steineri</name>
    <dbReference type="NCBI Taxonomy" id="433720"/>
    <lineage>
        <taxon>Eukaryota</taxon>
        <taxon>Metazoa</taxon>
        <taxon>Spiralia</taxon>
        <taxon>Gnathifera</taxon>
        <taxon>Rotifera</taxon>
        <taxon>Eurotatoria</taxon>
        <taxon>Bdelloidea</taxon>
        <taxon>Adinetida</taxon>
        <taxon>Adinetidae</taxon>
        <taxon>Adineta</taxon>
    </lineage>
</organism>
<evidence type="ECO:0000256" key="2">
    <source>
        <dbReference type="ARBA" id="ARBA00022679"/>
    </source>
</evidence>
<dbReference type="GO" id="GO:0008168">
    <property type="term" value="F:methyltransferase activity"/>
    <property type="evidence" value="ECO:0007669"/>
    <property type="project" value="UniProtKB-KW"/>
</dbReference>
<proteinExistence type="predicted"/>
<comment type="caution">
    <text evidence="3">The sequence shown here is derived from an EMBL/GenBank/DDBJ whole genome shotgun (WGS) entry which is preliminary data.</text>
</comment>
<dbReference type="GO" id="GO:0005737">
    <property type="term" value="C:cytoplasm"/>
    <property type="evidence" value="ECO:0007669"/>
    <property type="project" value="TreeGrafter"/>
</dbReference>
<sequence>MPRYLLYFAHELIDFRLAELFSLAEMFGFRESMTIERKPDQRPKLNETWRILVHAFRRQFTQSDKIQRIDAFSDRLNIKNKFCLNNKADCTVGLFESYEEGRLEQPKEVFVGRWVCDGARHLIDKYDVRKRYFIGE</sequence>